<gene>
    <name evidence="3" type="ORF">Alo02nite_90880</name>
    <name evidence="4" type="ORF">BJ964_009584</name>
</gene>
<evidence type="ECO:0000313" key="6">
    <source>
        <dbReference type="Proteomes" id="UP000631312"/>
    </source>
</evidence>
<dbReference type="Proteomes" id="UP000590511">
    <property type="component" value="Unassembled WGS sequence"/>
</dbReference>
<sequence length="115" mass="12588">MTSTPTTEFGANLRRIRTAQGYTQVEIANKAGVTTNALSQFELGKHLPSVKTLLAIAEALDVSLGVVLGDRLATAEHFADKVRPAIRVLGEQRRYGCRKCGITVRLTTFRGDITW</sequence>
<dbReference type="AlphaFoldDB" id="A0A7W7MM87"/>
<dbReference type="InterPro" id="IPR050807">
    <property type="entry name" value="TransReg_Diox_bact_type"/>
</dbReference>
<proteinExistence type="predicted"/>
<keyword evidence="1" id="KW-0238">DNA-binding</keyword>
<reference evidence="3 6" key="2">
    <citation type="submission" date="2021-01" db="EMBL/GenBank/DDBJ databases">
        <title>Whole genome shotgun sequence of Actinoplanes lobatus NBRC 12513.</title>
        <authorList>
            <person name="Komaki H."/>
            <person name="Tamura T."/>
        </authorList>
    </citation>
    <scope>NUCLEOTIDE SEQUENCE [LARGE SCALE GENOMIC DNA]</scope>
    <source>
        <strain evidence="3 6">NBRC 12513</strain>
    </source>
</reference>
<name>A0A7W7MM87_9ACTN</name>
<dbReference type="Proteomes" id="UP000631312">
    <property type="component" value="Unassembled WGS sequence"/>
</dbReference>
<dbReference type="InterPro" id="IPR001387">
    <property type="entry name" value="Cro/C1-type_HTH"/>
</dbReference>
<dbReference type="RefSeq" id="WP_188127618.1">
    <property type="nucleotide sequence ID" value="NZ_BOMP01000192.1"/>
</dbReference>
<dbReference type="EMBL" id="BOMP01000192">
    <property type="protein sequence ID" value="GIE46190.1"/>
    <property type="molecule type" value="Genomic_DNA"/>
</dbReference>
<dbReference type="CDD" id="cd00093">
    <property type="entry name" value="HTH_XRE"/>
    <property type="match status" value="1"/>
</dbReference>
<dbReference type="GO" id="GO:0003700">
    <property type="term" value="F:DNA-binding transcription factor activity"/>
    <property type="evidence" value="ECO:0007669"/>
    <property type="project" value="TreeGrafter"/>
</dbReference>
<evidence type="ECO:0000313" key="3">
    <source>
        <dbReference type="EMBL" id="GIE46190.1"/>
    </source>
</evidence>
<dbReference type="InterPro" id="IPR010982">
    <property type="entry name" value="Lambda_DNA-bd_dom_sf"/>
</dbReference>
<dbReference type="GO" id="GO:0005829">
    <property type="term" value="C:cytosol"/>
    <property type="evidence" value="ECO:0007669"/>
    <property type="project" value="TreeGrafter"/>
</dbReference>
<evidence type="ECO:0000313" key="5">
    <source>
        <dbReference type="Proteomes" id="UP000590511"/>
    </source>
</evidence>
<dbReference type="PROSITE" id="PS50943">
    <property type="entry name" value="HTH_CROC1"/>
    <property type="match status" value="1"/>
</dbReference>
<dbReference type="Pfam" id="PF01381">
    <property type="entry name" value="HTH_3"/>
    <property type="match status" value="1"/>
</dbReference>
<protein>
    <submittedName>
        <fullName evidence="4">Transcriptional regulator with XRE-family HTH domain</fullName>
    </submittedName>
</protein>
<evidence type="ECO:0000256" key="1">
    <source>
        <dbReference type="ARBA" id="ARBA00023125"/>
    </source>
</evidence>
<dbReference type="GO" id="GO:0003677">
    <property type="term" value="F:DNA binding"/>
    <property type="evidence" value="ECO:0007669"/>
    <property type="project" value="UniProtKB-KW"/>
</dbReference>
<comment type="caution">
    <text evidence="4">The sequence shown here is derived from an EMBL/GenBank/DDBJ whole genome shotgun (WGS) entry which is preliminary data.</text>
</comment>
<dbReference type="SMART" id="SM00530">
    <property type="entry name" value="HTH_XRE"/>
    <property type="match status" value="1"/>
</dbReference>
<accession>A0A7W7MM87</accession>
<feature type="domain" description="HTH cro/C1-type" evidence="2">
    <location>
        <begin position="13"/>
        <end position="67"/>
    </location>
</feature>
<dbReference type="SUPFAM" id="SSF47413">
    <property type="entry name" value="lambda repressor-like DNA-binding domains"/>
    <property type="match status" value="1"/>
</dbReference>
<dbReference type="EMBL" id="JACHNC010000002">
    <property type="protein sequence ID" value="MBB4755313.1"/>
    <property type="molecule type" value="Genomic_DNA"/>
</dbReference>
<dbReference type="PANTHER" id="PTHR46797:SF1">
    <property type="entry name" value="METHYLPHOSPHONATE SYNTHASE"/>
    <property type="match status" value="1"/>
</dbReference>
<reference evidence="4 5" key="1">
    <citation type="submission" date="2020-08" db="EMBL/GenBank/DDBJ databases">
        <title>Sequencing the genomes of 1000 actinobacteria strains.</title>
        <authorList>
            <person name="Klenk H.-P."/>
        </authorList>
    </citation>
    <scope>NUCLEOTIDE SEQUENCE [LARGE SCALE GENOMIC DNA]</scope>
    <source>
        <strain evidence="4 5">DSM 43150</strain>
    </source>
</reference>
<evidence type="ECO:0000259" key="2">
    <source>
        <dbReference type="PROSITE" id="PS50943"/>
    </source>
</evidence>
<dbReference type="PANTHER" id="PTHR46797">
    <property type="entry name" value="HTH-TYPE TRANSCRIPTIONAL REGULATOR"/>
    <property type="match status" value="1"/>
</dbReference>
<organism evidence="4 5">
    <name type="scientific">Actinoplanes lobatus</name>
    <dbReference type="NCBI Taxonomy" id="113568"/>
    <lineage>
        <taxon>Bacteria</taxon>
        <taxon>Bacillati</taxon>
        <taxon>Actinomycetota</taxon>
        <taxon>Actinomycetes</taxon>
        <taxon>Micromonosporales</taxon>
        <taxon>Micromonosporaceae</taxon>
        <taxon>Actinoplanes</taxon>
    </lineage>
</organism>
<evidence type="ECO:0000313" key="4">
    <source>
        <dbReference type="EMBL" id="MBB4755313.1"/>
    </source>
</evidence>
<keyword evidence="6" id="KW-1185">Reference proteome</keyword>
<dbReference type="Gene3D" id="1.10.260.40">
    <property type="entry name" value="lambda repressor-like DNA-binding domains"/>
    <property type="match status" value="1"/>
</dbReference>